<gene>
    <name evidence="2" type="ORF">SNAT2548_LOCUS17760</name>
</gene>
<protein>
    <recommendedName>
        <fullName evidence="4">PDZ domain-containing protein</fullName>
    </recommendedName>
</protein>
<comment type="caution">
    <text evidence="2">The sequence shown here is derived from an EMBL/GenBank/DDBJ whole genome shotgun (WGS) entry which is preliminary data.</text>
</comment>
<keyword evidence="1" id="KW-1133">Transmembrane helix</keyword>
<keyword evidence="1" id="KW-0812">Transmembrane</keyword>
<reference evidence="2" key="1">
    <citation type="submission" date="2021-02" db="EMBL/GenBank/DDBJ databases">
        <authorList>
            <person name="Dougan E. K."/>
            <person name="Rhodes N."/>
            <person name="Thang M."/>
            <person name="Chan C."/>
        </authorList>
    </citation>
    <scope>NUCLEOTIDE SEQUENCE</scope>
</reference>
<evidence type="ECO:0000313" key="3">
    <source>
        <dbReference type="Proteomes" id="UP000604046"/>
    </source>
</evidence>
<feature type="transmembrane region" description="Helical" evidence="1">
    <location>
        <begin position="480"/>
        <end position="503"/>
    </location>
</feature>
<feature type="transmembrane region" description="Helical" evidence="1">
    <location>
        <begin position="379"/>
        <end position="399"/>
    </location>
</feature>
<feature type="transmembrane region" description="Helical" evidence="1">
    <location>
        <begin position="142"/>
        <end position="167"/>
    </location>
</feature>
<accession>A0A812PL63</accession>
<evidence type="ECO:0000256" key="1">
    <source>
        <dbReference type="SAM" id="Phobius"/>
    </source>
</evidence>
<organism evidence="2 3">
    <name type="scientific">Symbiodinium natans</name>
    <dbReference type="NCBI Taxonomy" id="878477"/>
    <lineage>
        <taxon>Eukaryota</taxon>
        <taxon>Sar</taxon>
        <taxon>Alveolata</taxon>
        <taxon>Dinophyceae</taxon>
        <taxon>Suessiales</taxon>
        <taxon>Symbiodiniaceae</taxon>
        <taxon>Symbiodinium</taxon>
    </lineage>
</organism>
<keyword evidence="1" id="KW-0472">Membrane</keyword>
<keyword evidence="3" id="KW-1185">Reference proteome</keyword>
<evidence type="ECO:0000313" key="2">
    <source>
        <dbReference type="EMBL" id="CAE7339401.1"/>
    </source>
</evidence>
<dbReference type="OrthoDB" id="429354at2759"/>
<dbReference type="AlphaFoldDB" id="A0A812PL63"/>
<dbReference type="Proteomes" id="UP000604046">
    <property type="component" value="Unassembled WGS sequence"/>
</dbReference>
<proteinExistence type="predicted"/>
<sequence>MHRLPRHGAENELMQLPDSDEFCGDNGFTVGDLCTAETEDLCVNVATTSIDFRICKTYCPGGTVWPRAKRTFWHLRHTSIDSQITGLSAYKPTMQRCTPKLACRPGNVCSKEYKSSACSECVFGYFKNAGTGLCDACGEAQVIGMIIMAIFSVIGSFGCLVFFAFFMRFNADIVFKRDILKAFQLYILTPLKKSNVFAKAKKKSELRRAVTIHKQDLGLSYSYSKYKELGMVFRVDESNVVHLAGLMPDSPVRGKALVGWKLNTINGRRLKVRKEAEVQELISRCRFPLRLTFSAPRKSKEQERQEMEGRSAEGVNFDDDRKMLVVMLGVLTSFTKVSGFDFQWPDTFTELVKIAQMFSFNLNFFAPECSAETPYINKWLGFLVIPYFMIMPLTAAYIMALMATLPGLGPEAFQTKKALLTNAWARCICMVLLALLPFHLDTILIPFACINAGDGIYVLSDVPSVFCSTNDTTFMTMFSVGTMAMLVFSTGFSWLVYCIWCSYQWQQGSRHRGMIPFYVAMVEVSTFGQRGYSAEVRARVMETLGPQGFIT</sequence>
<evidence type="ECO:0008006" key="4">
    <source>
        <dbReference type="Google" id="ProtNLM"/>
    </source>
</evidence>
<name>A0A812PL63_9DINO</name>
<dbReference type="EMBL" id="CAJNDS010002123">
    <property type="protein sequence ID" value="CAE7339401.1"/>
    <property type="molecule type" value="Genomic_DNA"/>
</dbReference>